<evidence type="ECO:0000313" key="2">
    <source>
        <dbReference type="Proteomes" id="UP000240621"/>
    </source>
</evidence>
<reference evidence="1 2" key="1">
    <citation type="submission" date="2018-03" db="EMBL/GenBank/DDBJ databases">
        <title>Genomic Encyclopedia of Archaeal and Bacterial Type Strains, Phase II (KMG-II): from individual species to whole genera.</title>
        <authorList>
            <person name="Goeker M."/>
        </authorList>
    </citation>
    <scope>NUCLEOTIDE SEQUENCE [LARGE SCALE GENOMIC DNA]</scope>
    <source>
        <strain evidence="1 2">DSM 27267</strain>
    </source>
</reference>
<organism evidence="1 2">
    <name type="scientific">Prolixibacter denitrificans</name>
    <dbReference type="NCBI Taxonomy" id="1541063"/>
    <lineage>
        <taxon>Bacteria</taxon>
        <taxon>Pseudomonadati</taxon>
        <taxon>Bacteroidota</taxon>
        <taxon>Bacteroidia</taxon>
        <taxon>Marinilabiliales</taxon>
        <taxon>Prolixibacteraceae</taxon>
        <taxon>Prolixibacter</taxon>
    </lineage>
</organism>
<dbReference type="EMBL" id="PYGC01000006">
    <property type="protein sequence ID" value="PSK82387.1"/>
    <property type="molecule type" value="Genomic_DNA"/>
</dbReference>
<name>A0A2P8CBP5_9BACT</name>
<proteinExistence type="predicted"/>
<dbReference type="AlphaFoldDB" id="A0A2P8CBP5"/>
<protein>
    <submittedName>
        <fullName evidence="1">Uncharacterized protein</fullName>
    </submittedName>
</protein>
<gene>
    <name evidence="1" type="ORF">CLV93_106131</name>
</gene>
<dbReference type="Proteomes" id="UP000240621">
    <property type="component" value="Unassembled WGS sequence"/>
</dbReference>
<sequence>MKINIFFSLVKSKTVRKSLPLITNQCPFQHQLIIIHHTDILIHIQKGLSESREPLSFNLKDMLINISSIIMC</sequence>
<accession>A0A2P8CBP5</accession>
<comment type="caution">
    <text evidence="1">The sequence shown here is derived from an EMBL/GenBank/DDBJ whole genome shotgun (WGS) entry which is preliminary data.</text>
</comment>
<evidence type="ECO:0000313" key="1">
    <source>
        <dbReference type="EMBL" id="PSK82387.1"/>
    </source>
</evidence>